<dbReference type="Gene3D" id="3.40.630.10">
    <property type="entry name" value="Zn peptidases"/>
    <property type="match status" value="1"/>
</dbReference>
<dbReference type="PRINTS" id="PR00932">
    <property type="entry name" value="AMINO1PTASE"/>
</dbReference>
<comment type="caution">
    <text evidence="11">The sequence shown here is derived from an EMBL/GenBank/DDBJ whole genome shotgun (WGS) entry which is preliminary data.</text>
</comment>
<reference evidence="11 12" key="1">
    <citation type="submission" date="2019-01" db="EMBL/GenBank/DDBJ databases">
        <title>Senegalimassilia sp. nov. KGMB04484 isolated human feces.</title>
        <authorList>
            <person name="Han K.-I."/>
            <person name="Kim J.-S."/>
            <person name="Lee K.C."/>
            <person name="Suh M.K."/>
            <person name="Eom M.K."/>
            <person name="Lee J.H."/>
            <person name="Park S.-H."/>
            <person name="Kang S.W."/>
            <person name="Park J.-E."/>
            <person name="Oh B.S."/>
            <person name="Yu S.Y."/>
            <person name="Choi S.-H."/>
            <person name="Lee D.H."/>
            <person name="Yoon H."/>
            <person name="Kim B.-Y."/>
            <person name="Lee J.H."/>
            <person name="Lee J.-S."/>
        </authorList>
    </citation>
    <scope>NUCLEOTIDE SEQUENCE [LARGE SCALE GENOMIC DNA]</scope>
    <source>
        <strain evidence="11 12">KGMB04484</strain>
    </source>
</reference>
<keyword evidence="5 9" id="KW-0479">Metal-binding</keyword>
<dbReference type="CDD" id="cd05658">
    <property type="entry name" value="M18_DAP"/>
    <property type="match status" value="1"/>
</dbReference>
<evidence type="ECO:0000256" key="5">
    <source>
        <dbReference type="ARBA" id="ARBA00022723"/>
    </source>
</evidence>
<dbReference type="GO" id="GO:0005737">
    <property type="term" value="C:cytoplasm"/>
    <property type="evidence" value="ECO:0007669"/>
    <property type="project" value="UniProtKB-ARBA"/>
</dbReference>
<evidence type="ECO:0000256" key="7">
    <source>
        <dbReference type="ARBA" id="ARBA00022833"/>
    </source>
</evidence>
<organism evidence="11 12">
    <name type="scientific">Senegalimassilia faecalis</name>
    <dbReference type="NCBI Taxonomy" id="2509433"/>
    <lineage>
        <taxon>Bacteria</taxon>
        <taxon>Bacillati</taxon>
        <taxon>Actinomycetota</taxon>
        <taxon>Coriobacteriia</taxon>
        <taxon>Coriobacteriales</taxon>
        <taxon>Coriobacteriaceae</taxon>
        <taxon>Senegalimassilia</taxon>
    </lineage>
</organism>
<dbReference type="Proteomes" id="UP000293345">
    <property type="component" value="Unassembled WGS sequence"/>
</dbReference>
<dbReference type="GO" id="GO:0006508">
    <property type="term" value="P:proteolysis"/>
    <property type="evidence" value="ECO:0007669"/>
    <property type="project" value="UniProtKB-KW"/>
</dbReference>
<dbReference type="EMBL" id="SDPW01000001">
    <property type="protein sequence ID" value="RXZ55119.1"/>
    <property type="molecule type" value="Genomic_DNA"/>
</dbReference>
<sequence>MSELDVRAAQRMIDFVSECPSMFHTVAALRKRLDAAGFTFVPEGQRWNIERGGAYYTVRNNSSLIAFRVGEKLDSYHFQLTAAHSDSPTYKVKAVPELAGPAEYLRLNVEAYGGVMDHTWFDKPLSVAGRVLVREGNRLVSRLYAPDDDLLIIPRVPIHLDHQANAGFAPNRAVDLCPLFSAGALERGAFDAMVAEDLGVAVENVAARDLFLVNRQQPRVWGRANEFVSAPRLDDLGCVFISLEAFLAASNPHDVSVFCCFDNEEVGSNTKQGAMSTFLRDTLERLNGALGFAVEDLCCVLAKSMLVSCDNAHAVHPNHPERYDECNRVQLNRGLVVKEAANQKYCTDAFSRAVFCALCTDAGVPLQAYANRSDMPGGSTLGNLSNMQVSMHGVDVGLPQLAMHSSYETAGVADVRLGTRALQAFFEADVRIDGADAAVLA</sequence>
<comment type="cofactor">
    <cofactor evidence="1 10">
        <name>Zn(2+)</name>
        <dbReference type="ChEBI" id="CHEBI:29105"/>
    </cofactor>
</comment>
<protein>
    <recommendedName>
        <fullName evidence="10">M18 family aminopeptidase</fullName>
        <ecNumber evidence="10">3.4.11.-</ecNumber>
    </recommendedName>
</protein>
<dbReference type="InterPro" id="IPR001948">
    <property type="entry name" value="Peptidase_M18"/>
</dbReference>
<evidence type="ECO:0000256" key="9">
    <source>
        <dbReference type="RuleBase" id="RU004386"/>
    </source>
</evidence>
<dbReference type="InterPro" id="IPR023358">
    <property type="entry name" value="Peptidase_M18_dom2"/>
</dbReference>
<evidence type="ECO:0000256" key="6">
    <source>
        <dbReference type="ARBA" id="ARBA00022801"/>
    </source>
</evidence>
<evidence type="ECO:0000313" key="11">
    <source>
        <dbReference type="EMBL" id="RXZ55119.1"/>
    </source>
</evidence>
<evidence type="ECO:0000256" key="8">
    <source>
        <dbReference type="ARBA" id="ARBA00023049"/>
    </source>
</evidence>
<dbReference type="EC" id="3.4.11.-" evidence="10"/>
<evidence type="ECO:0000256" key="10">
    <source>
        <dbReference type="RuleBase" id="RU004387"/>
    </source>
</evidence>
<dbReference type="Gene3D" id="2.30.250.10">
    <property type="entry name" value="Aminopeptidase i, Domain 2"/>
    <property type="match status" value="1"/>
</dbReference>
<evidence type="ECO:0000313" key="12">
    <source>
        <dbReference type="Proteomes" id="UP000293345"/>
    </source>
</evidence>
<dbReference type="GO" id="GO:0008237">
    <property type="term" value="F:metallopeptidase activity"/>
    <property type="evidence" value="ECO:0007669"/>
    <property type="project" value="UniProtKB-KW"/>
</dbReference>
<keyword evidence="8 9" id="KW-0482">Metalloprotease</keyword>
<keyword evidence="12" id="KW-1185">Reference proteome</keyword>
<dbReference type="PANTHER" id="PTHR28570:SF3">
    <property type="entry name" value="ASPARTYL AMINOPEPTIDASE"/>
    <property type="match status" value="1"/>
</dbReference>
<dbReference type="NCBIfam" id="NF002759">
    <property type="entry name" value="PRK02813.1"/>
    <property type="match status" value="1"/>
</dbReference>
<evidence type="ECO:0000256" key="4">
    <source>
        <dbReference type="ARBA" id="ARBA00022670"/>
    </source>
</evidence>
<gene>
    <name evidence="11" type="ORF">ET524_05635</name>
</gene>
<dbReference type="SUPFAM" id="SSF53187">
    <property type="entry name" value="Zn-dependent exopeptidases"/>
    <property type="match status" value="1"/>
</dbReference>
<dbReference type="SUPFAM" id="SSF101821">
    <property type="entry name" value="Aminopeptidase/glucanase lid domain"/>
    <property type="match status" value="1"/>
</dbReference>
<evidence type="ECO:0000256" key="1">
    <source>
        <dbReference type="ARBA" id="ARBA00001947"/>
    </source>
</evidence>
<keyword evidence="7 9" id="KW-0862">Zinc</keyword>
<dbReference type="GO" id="GO:0008270">
    <property type="term" value="F:zinc ion binding"/>
    <property type="evidence" value="ECO:0007669"/>
    <property type="project" value="InterPro"/>
</dbReference>
<dbReference type="Pfam" id="PF02127">
    <property type="entry name" value="Peptidase_M18"/>
    <property type="match status" value="1"/>
</dbReference>
<keyword evidence="3 9" id="KW-0031">Aminopeptidase</keyword>
<comment type="similarity">
    <text evidence="2 9">Belongs to the peptidase M18 family.</text>
</comment>
<dbReference type="OrthoDB" id="5288740at2"/>
<accession>A0A4Q2K119</accession>
<name>A0A4Q2K119_9ACTN</name>
<keyword evidence="6 9" id="KW-0378">Hydrolase</keyword>
<evidence type="ECO:0000256" key="2">
    <source>
        <dbReference type="ARBA" id="ARBA00008290"/>
    </source>
</evidence>
<dbReference type="GO" id="GO:0004177">
    <property type="term" value="F:aminopeptidase activity"/>
    <property type="evidence" value="ECO:0007669"/>
    <property type="project" value="UniProtKB-KW"/>
</dbReference>
<keyword evidence="4 9" id="KW-0645">Protease</keyword>
<proteinExistence type="inferred from homology"/>
<evidence type="ECO:0000256" key="3">
    <source>
        <dbReference type="ARBA" id="ARBA00022438"/>
    </source>
</evidence>
<dbReference type="AlphaFoldDB" id="A0A4Q2K119"/>
<dbReference type="PANTHER" id="PTHR28570">
    <property type="entry name" value="ASPARTYL AMINOPEPTIDASE"/>
    <property type="match status" value="1"/>
</dbReference>